<feature type="domain" description="HTH asnC-type" evidence="4">
    <location>
        <begin position="8"/>
        <end position="69"/>
    </location>
</feature>
<dbReference type="PANTHER" id="PTHR30154:SF34">
    <property type="entry name" value="TRANSCRIPTIONAL REGULATOR AZLB"/>
    <property type="match status" value="1"/>
</dbReference>
<dbReference type="GO" id="GO:0043200">
    <property type="term" value="P:response to amino acid"/>
    <property type="evidence" value="ECO:0007669"/>
    <property type="project" value="TreeGrafter"/>
</dbReference>
<keyword evidence="2" id="KW-0238">DNA-binding</keyword>
<evidence type="ECO:0000256" key="3">
    <source>
        <dbReference type="ARBA" id="ARBA00023163"/>
    </source>
</evidence>
<dbReference type="AlphaFoldDB" id="X0VV40"/>
<proteinExistence type="predicted"/>
<evidence type="ECO:0000313" key="5">
    <source>
        <dbReference type="EMBL" id="GAG22284.1"/>
    </source>
</evidence>
<organism evidence="5">
    <name type="scientific">marine sediment metagenome</name>
    <dbReference type="NCBI Taxonomy" id="412755"/>
    <lineage>
        <taxon>unclassified sequences</taxon>
        <taxon>metagenomes</taxon>
        <taxon>ecological metagenomes</taxon>
    </lineage>
</organism>
<evidence type="ECO:0000256" key="1">
    <source>
        <dbReference type="ARBA" id="ARBA00023015"/>
    </source>
</evidence>
<evidence type="ECO:0000256" key="2">
    <source>
        <dbReference type="ARBA" id="ARBA00023125"/>
    </source>
</evidence>
<feature type="non-terminal residue" evidence="5">
    <location>
        <position position="1"/>
    </location>
</feature>
<dbReference type="InterPro" id="IPR036390">
    <property type="entry name" value="WH_DNA-bd_sf"/>
</dbReference>
<gene>
    <name evidence="5" type="ORF">S01H1_55070</name>
</gene>
<dbReference type="Gene3D" id="1.10.10.10">
    <property type="entry name" value="Winged helix-like DNA-binding domain superfamily/Winged helix DNA-binding domain"/>
    <property type="match status" value="1"/>
</dbReference>
<name>X0VV40_9ZZZZ</name>
<sequence length="177" mass="20556">PKSSKEQIDADEKKILWELQKNSKENVEKIAKKCGFSRQKVWRVIKRLEKNKTIWGYHAVVDDNKAGLQQYFVLIKRTNKAFSKEHIDSIIKRAIQTEIAKMEIIVENVSYVHGNFDGIHIIRASNVVQVKKYCETLSTLSKGYISHMIILEELFPIEKNGIVNPNIEELKDIFLTE</sequence>
<reference evidence="5" key="1">
    <citation type="journal article" date="2014" name="Front. Microbiol.">
        <title>High frequency of phylogenetically diverse reductive dehalogenase-homologous genes in deep subseafloor sedimentary metagenomes.</title>
        <authorList>
            <person name="Kawai M."/>
            <person name="Futagami T."/>
            <person name="Toyoda A."/>
            <person name="Takaki Y."/>
            <person name="Nishi S."/>
            <person name="Hori S."/>
            <person name="Arai W."/>
            <person name="Tsubouchi T."/>
            <person name="Morono Y."/>
            <person name="Uchiyama I."/>
            <person name="Ito T."/>
            <person name="Fujiyama A."/>
            <person name="Inagaki F."/>
            <person name="Takami H."/>
        </authorList>
    </citation>
    <scope>NUCLEOTIDE SEQUENCE</scope>
    <source>
        <strain evidence="5">Expedition CK06-06</strain>
    </source>
</reference>
<protein>
    <recommendedName>
        <fullName evidence="4">HTH asnC-type domain-containing protein</fullName>
    </recommendedName>
</protein>
<comment type="caution">
    <text evidence="5">The sequence shown here is derived from an EMBL/GenBank/DDBJ whole genome shotgun (WGS) entry which is preliminary data.</text>
</comment>
<dbReference type="InterPro" id="IPR036388">
    <property type="entry name" value="WH-like_DNA-bd_sf"/>
</dbReference>
<keyword evidence="1" id="KW-0805">Transcription regulation</keyword>
<dbReference type="InterPro" id="IPR000485">
    <property type="entry name" value="AsnC-type_HTH_dom"/>
</dbReference>
<dbReference type="Pfam" id="PF13412">
    <property type="entry name" value="HTH_24"/>
    <property type="match status" value="1"/>
</dbReference>
<keyword evidence="3" id="KW-0804">Transcription</keyword>
<dbReference type="PROSITE" id="PS50956">
    <property type="entry name" value="HTH_ASNC_2"/>
    <property type="match status" value="1"/>
</dbReference>
<dbReference type="PANTHER" id="PTHR30154">
    <property type="entry name" value="LEUCINE-RESPONSIVE REGULATORY PROTEIN"/>
    <property type="match status" value="1"/>
</dbReference>
<evidence type="ECO:0000259" key="4">
    <source>
        <dbReference type="PROSITE" id="PS50956"/>
    </source>
</evidence>
<dbReference type="GO" id="GO:0005829">
    <property type="term" value="C:cytosol"/>
    <property type="evidence" value="ECO:0007669"/>
    <property type="project" value="TreeGrafter"/>
</dbReference>
<dbReference type="SMART" id="SM00344">
    <property type="entry name" value="HTH_ASNC"/>
    <property type="match status" value="1"/>
</dbReference>
<accession>X0VV40</accession>
<dbReference type="InterPro" id="IPR019888">
    <property type="entry name" value="Tscrpt_reg_AsnC-like"/>
</dbReference>
<dbReference type="GO" id="GO:0043565">
    <property type="term" value="F:sequence-specific DNA binding"/>
    <property type="evidence" value="ECO:0007669"/>
    <property type="project" value="InterPro"/>
</dbReference>
<dbReference type="SUPFAM" id="SSF46785">
    <property type="entry name" value="Winged helix' DNA-binding domain"/>
    <property type="match status" value="1"/>
</dbReference>
<dbReference type="EMBL" id="BARS01035768">
    <property type="protein sequence ID" value="GAG22284.1"/>
    <property type="molecule type" value="Genomic_DNA"/>
</dbReference>